<keyword evidence="1" id="KW-0732">Signal</keyword>
<gene>
    <name evidence="2" type="ORF">EJ04DRAFT_571864</name>
</gene>
<dbReference type="Proteomes" id="UP000799444">
    <property type="component" value="Unassembled WGS sequence"/>
</dbReference>
<evidence type="ECO:0000256" key="1">
    <source>
        <dbReference type="SAM" id="SignalP"/>
    </source>
</evidence>
<feature type="signal peptide" evidence="1">
    <location>
        <begin position="1"/>
        <end position="16"/>
    </location>
</feature>
<dbReference type="EMBL" id="ML996098">
    <property type="protein sequence ID" value="KAF2741157.1"/>
    <property type="molecule type" value="Genomic_DNA"/>
</dbReference>
<keyword evidence="3" id="KW-1185">Reference proteome</keyword>
<reference evidence="2" key="1">
    <citation type="journal article" date="2020" name="Stud. Mycol.">
        <title>101 Dothideomycetes genomes: a test case for predicting lifestyles and emergence of pathogens.</title>
        <authorList>
            <person name="Haridas S."/>
            <person name="Albert R."/>
            <person name="Binder M."/>
            <person name="Bloem J."/>
            <person name="Labutti K."/>
            <person name="Salamov A."/>
            <person name="Andreopoulos B."/>
            <person name="Baker S."/>
            <person name="Barry K."/>
            <person name="Bills G."/>
            <person name="Bluhm B."/>
            <person name="Cannon C."/>
            <person name="Castanera R."/>
            <person name="Culley D."/>
            <person name="Daum C."/>
            <person name="Ezra D."/>
            <person name="Gonzalez J."/>
            <person name="Henrissat B."/>
            <person name="Kuo A."/>
            <person name="Liang C."/>
            <person name="Lipzen A."/>
            <person name="Lutzoni F."/>
            <person name="Magnuson J."/>
            <person name="Mondo S."/>
            <person name="Nolan M."/>
            <person name="Ohm R."/>
            <person name="Pangilinan J."/>
            <person name="Park H.-J."/>
            <person name="Ramirez L."/>
            <person name="Alfaro M."/>
            <person name="Sun H."/>
            <person name="Tritt A."/>
            <person name="Yoshinaga Y."/>
            <person name="Zwiers L.-H."/>
            <person name="Turgeon B."/>
            <person name="Goodwin S."/>
            <person name="Spatafora J."/>
            <person name="Crous P."/>
            <person name="Grigoriev I."/>
        </authorList>
    </citation>
    <scope>NUCLEOTIDE SEQUENCE</scope>
    <source>
        <strain evidence="2">CBS 125425</strain>
    </source>
</reference>
<sequence>MHSFLFLNFVANSVFAAPFPNDGLGFTPWRRQDSGLSETATCSALVAAQTTSGNKYYDAKYWDETKTSEYFRNFTNNFRPQDRRSFQTAFVNEWDQGQSWDCSQTCQRPDCNDITSDKEYGAAVYQVIMSFANLSQVLNSMRESMERAIKLTEVFNPAHESQGSTEWFSQAINGLTTMIAVAAALADPPVAAASAFVIGVAGDLKDAFNSDTKNKESDMKRITDLDGNDIQSLKETIMKLDTATNDFFVKGEWNGMKLIDIFDKGALADYSQIPLINPAILSVADRDLIFQRIKTAMTINLAWHQQRTWIMSFPMTKEEFDTKKTSAGNWDHRLRYWVDGKGYYLQSVWVNELGFGKSEPKYQDPPGWGSIESVYGIPYSHVFASSIASNEAGGFTKDIDVEWRDYFPTGADKETVKRPLDSITEQKSIFRIPICDVNPNISGLKTVDKFLEALIGPDGNWVEEGGKKWSSFCYCLPFVDKFGKKFRDVVDVGNWEGGDNSYCAGPIPRNRPWIPRGSE</sequence>
<proteinExistence type="predicted"/>
<protein>
    <submittedName>
        <fullName evidence="2">Uncharacterized protein</fullName>
    </submittedName>
</protein>
<dbReference type="OrthoDB" id="3943103at2759"/>
<accession>A0A9P4RCV0</accession>
<evidence type="ECO:0000313" key="3">
    <source>
        <dbReference type="Proteomes" id="UP000799444"/>
    </source>
</evidence>
<dbReference type="AlphaFoldDB" id="A0A9P4RCV0"/>
<evidence type="ECO:0000313" key="2">
    <source>
        <dbReference type="EMBL" id="KAF2741157.1"/>
    </source>
</evidence>
<organism evidence="2 3">
    <name type="scientific">Polyplosphaeria fusca</name>
    <dbReference type="NCBI Taxonomy" id="682080"/>
    <lineage>
        <taxon>Eukaryota</taxon>
        <taxon>Fungi</taxon>
        <taxon>Dikarya</taxon>
        <taxon>Ascomycota</taxon>
        <taxon>Pezizomycotina</taxon>
        <taxon>Dothideomycetes</taxon>
        <taxon>Pleosporomycetidae</taxon>
        <taxon>Pleosporales</taxon>
        <taxon>Tetraplosphaeriaceae</taxon>
        <taxon>Polyplosphaeria</taxon>
    </lineage>
</organism>
<comment type="caution">
    <text evidence="2">The sequence shown here is derived from an EMBL/GenBank/DDBJ whole genome shotgun (WGS) entry which is preliminary data.</text>
</comment>
<name>A0A9P4RCV0_9PLEO</name>
<feature type="chain" id="PRO_5040311891" evidence="1">
    <location>
        <begin position="17"/>
        <end position="519"/>
    </location>
</feature>